<dbReference type="RefSeq" id="XP_033575261.1">
    <property type="nucleotide sequence ID" value="XM_033724732.1"/>
</dbReference>
<dbReference type="PANTHER" id="PTHR10039:SF16">
    <property type="entry name" value="GPI INOSITOL-DEACYLASE"/>
    <property type="match status" value="1"/>
</dbReference>
<protein>
    <recommendedName>
        <fullName evidence="2">Nephrocystin 3-like N-terminal domain-containing protein</fullName>
    </recommendedName>
</protein>
<dbReference type="AlphaFoldDB" id="A0A6A6YK52"/>
<dbReference type="Proteomes" id="UP000504636">
    <property type="component" value="Unplaced"/>
</dbReference>
<dbReference type="PANTHER" id="PTHR10039">
    <property type="entry name" value="AMELOGENIN"/>
    <property type="match status" value="1"/>
</dbReference>
<dbReference type="InterPro" id="IPR056884">
    <property type="entry name" value="NPHP3-like_N"/>
</dbReference>
<dbReference type="Pfam" id="PF24883">
    <property type="entry name" value="NPHP3_N"/>
    <property type="match status" value="1"/>
</dbReference>
<keyword evidence="1" id="KW-0677">Repeat</keyword>
<evidence type="ECO:0000256" key="1">
    <source>
        <dbReference type="ARBA" id="ARBA00022737"/>
    </source>
</evidence>
<evidence type="ECO:0000313" key="5">
    <source>
        <dbReference type="RefSeq" id="XP_033575261.1"/>
    </source>
</evidence>
<dbReference type="SUPFAM" id="SSF52540">
    <property type="entry name" value="P-loop containing nucleoside triphosphate hydrolases"/>
    <property type="match status" value="1"/>
</dbReference>
<evidence type="ECO:0000313" key="3">
    <source>
        <dbReference type="EMBL" id="KAF2808297.1"/>
    </source>
</evidence>
<proteinExistence type="predicted"/>
<feature type="domain" description="Nephrocystin 3-like N-terminal" evidence="2">
    <location>
        <begin position="75"/>
        <end position="253"/>
    </location>
</feature>
<dbReference type="Gene3D" id="3.40.50.300">
    <property type="entry name" value="P-loop containing nucleotide triphosphate hydrolases"/>
    <property type="match status" value="1"/>
</dbReference>
<accession>A0A6A6YK52</accession>
<dbReference type="OrthoDB" id="7464126at2759"/>
<gene>
    <name evidence="3 5" type="ORF">BDZ99DRAFT_51369</name>
</gene>
<organism evidence="3">
    <name type="scientific">Mytilinidion resinicola</name>
    <dbReference type="NCBI Taxonomy" id="574789"/>
    <lineage>
        <taxon>Eukaryota</taxon>
        <taxon>Fungi</taxon>
        <taxon>Dikarya</taxon>
        <taxon>Ascomycota</taxon>
        <taxon>Pezizomycotina</taxon>
        <taxon>Dothideomycetes</taxon>
        <taxon>Pleosporomycetidae</taxon>
        <taxon>Mytilinidiales</taxon>
        <taxon>Mytilinidiaceae</taxon>
        <taxon>Mytilinidion</taxon>
    </lineage>
</organism>
<evidence type="ECO:0000259" key="2">
    <source>
        <dbReference type="Pfam" id="PF24883"/>
    </source>
</evidence>
<sequence length="320" mass="35620">MRKVIAQEAEVLKIAKLTDTDKLVYLEAAVTRLSVQATMYSQSLSEQKYNKILEWLSASPYYNHHQFVSQSRLPGLGKWLLNHKDYIDWQTSSSSSLLLLHGITGSGKSMLCSVIVDSLLSIANNDPFAAPFGYIYCANPDFERARYSSDDVMRSILGQLALDTTGRRKIKDFLCSEYERQIATARVDGLDLMKLRTQDCVRLILELAEQDPLTIIIDAIDTVKENERHALISTLKGIVLEADNVVKILITSRSSNCTTIAPAADKQIQITSHETQQDMESFVNHLIDTAVTSKLLLEGKVSPALHSMLIQALLDGAGEM</sequence>
<evidence type="ECO:0000313" key="4">
    <source>
        <dbReference type="Proteomes" id="UP000504636"/>
    </source>
</evidence>
<dbReference type="GeneID" id="54465625"/>
<keyword evidence="4" id="KW-1185">Reference proteome</keyword>
<reference evidence="5" key="3">
    <citation type="submission" date="2025-04" db="UniProtKB">
        <authorList>
            <consortium name="RefSeq"/>
        </authorList>
    </citation>
    <scope>IDENTIFICATION</scope>
    <source>
        <strain evidence="5">CBS 304.34</strain>
    </source>
</reference>
<dbReference type="EMBL" id="MU003703">
    <property type="protein sequence ID" value="KAF2808297.1"/>
    <property type="molecule type" value="Genomic_DNA"/>
</dbReference>
<reference evidence="5" key="2">
    <citation type="submission" date="2020-04" db="EMBL/GenBank/DDBJ databases">
        <authorList>
            <consortium name="NCBI Genome Project"/>
        </authorList>
    </citation>
    <scope>NUCLEOTIDE SEQUENCE</scope>
    <source>
        <strain evidence="5">CBS 304.34</strain>
    </source>
</reference>
<dbReference type="InterPro" id="IPR027417">
    <property type="entry name" value="P-loop_NTPase"/>
</dbReference>
<reference evidence="3 5" key="1">
    <citation type="journal article" date="2020" name="Stud. Mycol.">
        <title>101 Dothideomycetes genomes: a test case for predicting lifestyles and emergence of pathogens.</title>
        <authorList>
            <person name="Haridas S."/>
            <person name="Albert R."/>
            <person name="Binder M."/>
            <person name="Bloem J."/>
            <person name="Labutti K."/>
            <person name="Salamov A."/>
            <person name="Andreopoulos B."/>
            <person name="Baker S."/>
            <person name="Barry K."/>
            <person name="Bills G."/>
            <person name="Bluhm B."/>
            <person name="Cannon C."/>
            <person name="Castanera R."/>
            <person name="Culley D."/>
            <person name="Daum C."/>
            <person name="Ezra D."/>
            <person name="Gonzalez J."/>
            <person name="Henrissat B."/>
            <person name="Kuo A."/>
            <person name="Liang C."/>
            <person name="Lipzen A."/>
            <person name="Lutzoni F."/>
            <person name="Magnuson J."/>
            <person name="Mondo S."/>
            <person name="Nolan M."/>
            <person name="Ohm R."/>
            <person name="Pangilinan J."/>
            <person name="Park H.-J."/>
            <person name="Ramirez L."/>
            <person name="Alfaro M."/>
            <person name="Sun H."/>
            <person name="Tritt A."/>
            <person name="Yoshinaga Y."/>
            <person name="Zwiers L.-H."/>
            <person name="Turgeon B."/>
            <person name="Goodwin S."/>
            <person name="Spatafora J."/>
            <person name="Crous P."/>
            <person name="Grigoriev I."/>
        </authorList>
    </citation>
    <scope>NUCLEOTIDE SEQUENCE</scope>
    <source>
        <strain evidence="3 5">CBS 304.34</strain>
    </source>
</reference>
<name>A0A6A6YK52_9PEZI</name>